<protein>
    <submittedName>
        <fullName evidence="6">DUF1313-domain-containing protein</fullName>
    </submittedName>
</protein>
<keyword evidence="7" id="KW-1185">Reference proteome</keyword>
<feature type="domain" description="Protein EARLY FLOWERING 4" evidence="5">
    <location>
        <begin position="18"/>
        <end position="73"/>
    </location>
</feature>
<dbReference type="GO" id="GO:0009649">
    <property type="term" value="P:entrainment of circadian clock"/>
    <property type="evidence" value="ECO:0007669"/>
    <property type="project" value="TreeGrafter"/>
</dbReference>
<dbReference type="Proteomes" id="UP000485058">
    <property type="component" value="Unassembled WGS sequence"/>
</dbReference>
<organism evidence="6 7">
    <name type="scientific">Haematococcus lacustris</name>
    <name type="common">Green alga</name>
    <name type="synonym">Haematococcus pluvialis</name>
    <dbReference type="NCBI Taxonomy" id="44745"/>
    <lineage>
        <taxon>Eukaryota</taxon>
        <taxon>Viridiplantae</taxon>
        <taxon>Chlorophyta</taxon>
        <taxon>core chlorophytes</taxon>
        <taxon>Chlorophyceae</taxon>
        <taxon>CS clade</taxon>
        <taxon>Chlamydomonadales</taxon>
        <taxon>Haematococcaceae</taxon>
        <taxon>Haematococcus</taxon>
    </lineage>
</organism>
<keyword evidence="4" id="KW-0539">Nucleus</keyword>
<dbReference type="Pfam" id="PF07011">
    <property type="entry name" value="Elf4"/>
    <property type="match status" value="1"/>
</dbReference>
<gene>
    <name evidence="6" type="ORF">HaLaN_31599</name>
</gene>
<dbReference type="GO" id="GO:0048511">
    <property type="term" value="P:rhythmic process"/>
    <property type="evidence" value="ECO:0007669"/>
    <property type="project" value="UniProtKB-KW"/>
</dbReference>
<dbReference type="InterPro" id="IPR009741">
    <property type="entry name" value="EARLY_FLOWERING_4_dom"/>
</dbReference>
<evidence type="ECO:0000256" key="1">
    <source>
        <dbReference type="ARBA" id="ARBA00004123"/>
    </source>
</evidence>
<evidence type="ECO:0000256" key="3">
    <source>
        <dbReference type="ARBA" id="ARBA00023108"/>
    </source>
</evidence>
<keyword evidence="3" id="KW-0090">Biological rhythms</keyword>
<name>A0A6A0AIF0_HAELA</name>
<evidence type="ECO:0000256" key="4">
    <source>
        <dbReference type="ARBA" id="ARBA00023242"/>
    </source>
</evidence>
<comment type="subcellular location">
    <subcellularLocation>
        <location evidence="1">Nucleus</location>
    </subcellularLocation>
</comment>
<evidence type="ECO:0000259" key="5">
    <source>
        <dbReference type="Pfam" id="PF07011"/>
    </source>
</evidence>
<comment type="caution">
    <text evidence="6">The sequence shown here is derived from an EMBL/GenBank/DDBJ whole genome shotgun (WGS) entry which is preliminary data.</text>
</comment>
<evidence type="ECO:0000313" key="6">
    <source>
        <dbReference type="EMBL" id="GFH32388.1"/>
    </source>
</evidence>
<dbReference type="PANTHER" id="PTHR33469">
    <property type="entry name" value="PROTEIN ELF4-LIKE 4"/>
    <property type="match status" value="1"/>
</dbReference>
<dbReference type="GO" id="GO:0005634">
    <property type="term" value="C:nucleus"/>
    <property type="evidence" value="ECO:0007669"/>
    <property type="project" value="UniProtKB-SubCell"/>
</dbReference>
<dbReference type="EMBL" id="BLLF01006589">
    <property type="protein sequence ID" value="GFH32388.1"/>
    <property type="molecule type" value="Genomic_DNA"/>
</dbReference>
<dbReference type="AlphaFoldDB" id="A0A6A0AIF0"/>
<evidence type="ECO:0000313" key="7">
    <source>
        <dbReference type="Proteomes" id="UP000485058"/>
    </source>
</evidence>
<evidence type="ECO:0000256" key="2">
    <source>
        <dbReference type="ARBA" id="ARBA00009514"/>
    </source>
</evidence>
<comment type="similarity">
    <text evidence="2">Belongs to the EARLY FLOWERING 4 family.</text>
</comment>
<dbReference type="InterPro" id="IPR040462">
    <property type="entry name" value="EARLY_FLOWERING_4"/>
</dbReference>
<accession>A0A6A0AIF0</accession>
<reference evidence="6 7" key="1">
    <citation type="submission" date="2020-02" db="EMBL/GenBank/DDBJ databases">
        <title>Draft genome sequence of Haematococcus lacustris strain NIES-144.</title>
        <authorList>
            <person name="Morimoto D."/>
            <person name="Nakagawa S."/>
            <person name="Yoshida T."/>
            <person name="Sawayama S."/>
        </authorList>
    </citation>
    <scope>NUCLEOTIDE SEQUENCE [LARGE SCALE GENOMIC DNA]</scope>
    <source>
        <strain evidence="6 7">NIES-144</strain>
    </source>
</reference>
<dbReference type="GO" id="GO:0042753">
    <property type="term" value="P:positive regulation of circadian rhythm"/>
    <property type="evidence" value="ECO:0007669"/>
    <property type="project" value="InterPro"/>
</dbReference>
<dbReference type="PANTHER" id="PTHR33469:SF16">
    <property type="entry name" value="PROTEIN ELF4-LIKE 4"/>
    <property type="match status" value="1"/>
</dbReference>
<sequence length="78" mass="8703">MGQQDGAVPKELGLDKLVLVDDLLDQNKLLIAEINQNHELKTPDALVRNVVLIKQLNVNVSRVVTLYSELAQQIESLQ</sequence>
<proteinExistence type="inferred from homology"/>